<evidence type="ECO:0000256" key="4">
    <source>
        <dbReference type="ARBA" id="ARBA00023014"/>
    </source>
</evidence>
<organism evidence="6 7">
    <name type="scientific">Pleionea litopenaei</name>
    <dbReference type="NCBI Taxonomy" id="3070815"/>
    <lineage>
        <taxon>Bacteria</taxon>
        <taxon>Pseudomonadati</taxon>
        <taxon>Pseudomonadota</taxon>
        <taxon>Gammaproteobacteria</taxon>
        <taxon>Oceanospirillales</taxon>
        <taxon>Pleioneaceae</taxon>
        <taxon>Pleionea</taxon>
    </lineage>
</organism>
<dbReference type="InterPro" id="IPR036922">
    <property type="entry name" value="Rieske_2Fe-2S_sf"/>
</dbReference>
<dbReference type="PANTHER" id="PTHR40261:SF1">
    <property type="entry name" value="RIESKE DOMAIN-CONTAINING PROTEIN"/>
    <property type="match status" value="1"/>
</dbReference>
<keyword evidence="4" id="KW-0411">Iron-sulfur</keyword>
<evidence type="ECO:0000313" key="6">
    <source>
        <dbReference type="EMBL" id="WMS89227.1"/>
    </source>
</evidence>
<dbReference type="AlphaFoldDB" id="A0AA51X8C2"/>
<evidence type="ECO:0000313" key="7">
    <source>
        <dbReference type="Proteomes" id="UP001239782"/>
    </source>
</evidence>
<reference evidence="6 7" key="1">
    <citation type="submission" date="2023-08" db="EMBL/GenBank/DDBJ databases">
        <title>Pleionea litopenaei sp. nov., isolated from stomach of juvenile Litopenaeus vannamei.</title>
        <authorList>
            <person name="Rho A.M."/>
            <person name="Hwang C.Y."/>
        </authorList>
    </citation>
    <scope>NUCLEOTIDE SEQUENCE [LARGE SCALE GENOMIC DNA]</scope>
    <source>
        <strain evidence="6 7">HL-JVS1</strain>
    </source>
</reference>
<feature type="domain" description="Rieske" evidence="5">
    <location>
        <begin position="2"/>
        <end position="104"/>
    </location>
</feature>
<dbReference type="InterPro" id="IPR017941">
    <property type="entry name" value="Rieske_2Fe-2S"/>
</dbReference>
<dbReference type="Proteomes" id="UP001239782">
    <property type="component" value="Chromosome"/>
</dbReference>
<keyword evidence="3" id="KW-0408">Iron</keyword>
<dbReference type="PROSITE" id="PS51296">
    <property type="entry name" value="RIESKE"/>
    <property type="match status" value="1"/>
</dbReference>
<evidence type="ECO:0000256" key="1">
    <source>
        <dbReference type="ARBA" id="ARBA00022714"/>
    </source>
</evidence>
<evidence type="ECO:0000256" key="2">
    <source>
        <dbReference type="ARBA" id="ARBA00022723"/>
    </source>
</evidence>
<evidence type="ECO:0000259" key="5">
    <source>
        <dbReference type="PROSITE" id="PS51296"/>
    </source>
</evidence>
<protein>
    <submittedName>
        <fullName evidence="6">Rieske 2Fe-2S domain-containing protein</fullName>
    </submittedName>
</protein>
<dbReference type="Gene3D" id="2.102.10.10">
    <property type="entry name" value="Rieske [2Fe-2S] iron-sulphur domain"/>
    <property type="match status" value="1"/>
</dbReference>
<dbReference type="Pfam" id="PF00355">
    <property type="entry name" value="Rieske"/>
    <property type="match status" value="1"/>
</dbReference>
<dbReference type="KEGG" id="plei:Q9312_09705"/>
<dbReference type="CDD" id="cd03467">
    <property type="entry name" value="Rieske"/>
    <property type="match status" value="1"/>
</dbReference>
<keyword evidence="1" id="KW-0001">2Fe-2S</keyword>
<name>A0AA51X8C2_9GAMM</name>
<sequence length="113" mass="12363">MTIICSIADLSEGQPKIIEVAGMGSLIVLLKRGQTQVFKNRCPHANARLNADSDNILAYDEYHIYCQLHGAQFDPYTGQCVLGPCRGQGLTRLSSAVEKGLVVLKDFDQPDIV</sequence>
<proteinExistence type="predicted"/>
<keyword evidence="2" id="KW-0479">Metal-binding</keyword>
<evidence type="ECO:0000256" key="3">
    <source>
        <dbReference type="ARBA" id="ARBA00023004"/>
    </source>
</evidence>
<gene>
    <name evidence="6" type="ORF">Q9312_09705</name>
</gene>
<dbReference type="EMBL" id="CP133548">
    <property type="protein sequence ID" value="WMS89227.1"/>
    <property type="molecule type" value="Genomic_DNA"/>
</dbReference>
<accession>A0AA51X8C2</accession>
<dbReference type="GO" id="GO:0051537">
    <property type="term" value="F:2 iron, 2 sulfur cluster binding"/>
    <property type="evidence" value="ECO:0007669"/>
    <property type="project" value="UniProtKB-KW"/>
</dbReference>
<keyword evidence="7" id="KW-1185">Reference proteome</keyword>
<dbReference type="PANTHER" id="PTHR40261">
    <property type="match status" value="1"/>
</dbReference>
<dbReference type="RefSeq" id="WP_309204499.1">
    <property type="nucleotide sequence ID" value="NZ_CP133548.1"/>
</dbReference>
<dbReference type="SUPFAM" id="SSF50022">
    <property type="entry name" value="ISP domain"/>
    <property type="match status" value="1"/>
</dbReference>
<dbReference type="GO" id="GO:0046872">
    <property type="term" value="F:metal ion binding"/>
    <property type="evidence" value="ECO:0007669"/>
    <property type="project" value="UniProtKB-KW"/>
</dbReference>